<dbReference type="STRING" id="29529.SAMN04488122_5471"/>
<dbReference type="PANTHER" id="PTHR30273:SF2">
    <property type="entry name" value="PROTEIN FECR"/>
    <property type="match status" value="1"/>
</dbReference>
<dbReference type="AlphaFoldDB" id="A0A1I0SAE1"/>
<gene>
    <name evidence="3" type="ORF">SAMN04488122_5471</name>
</gene>
<dbReference type="InterPro" id="IPR006860">
    <property type="entry name" value="FecR"/>
</dbReference>
<evidence type="ECO:0000313" key="4">
    <source>
        <dbReference type="Proteomes" id="UP000199310"/>
    </source>
</evidence>
<dbReference type="InterPro" id="IPR032508">
    <property type="entry name" value="FecR_C"/>
</dbReference>
<dbReference type="Pfam" id="PF04773">
    <property type="entry name" value="FecR"/>
    <property type="match status" value="1"/>
</dbReference>
<dbReference type="RefSeq" id="WP_089900569.1">
    <property type="nucleotide sequence ID" value="NZ_FOJG01000002.1"/>
</dbReference>
<organism evidence="3 4">
    <name type="scientific">Chitinophaga arvensicola</name>
    <dbReference type="NCBI Taxonomy" id="29529"/>
    <lineage>
        <taxon>Bacteria</taxon>
        <taxon>Pseudomonadati</taxon>
        <taxon>Bacteroidota</taxon>
        <taxon>Chitinophagia</taxon>
        <taxon>Chitinophagales</taxon>
        <taxon>Chitinophagaceae</taxon>
        <taxon>Chitinophaga</taxon>
    </lineage>
</organism>
<proteinExistence type="predicted"/>
<evidence type="ECO:0000259" key="1">
    <source>
        <dbReference type="Pfam" id="PF04773"/>
    </source>
</evidence>
<dbReference type="Pfam" id="PF16344">
    <property type="entry name" value="FecR_C"/>
    <property type="match status" value="1"/>
</dbReference>
<feature type="domain" description="Protein FecR C-terminal" evidence="2">
    <location>
        <begin position="317"/>
        <end position="385"/>
    </location>
</feature>
<dbReference type="Proteomes" id="UP000199310">
    <property type="component" value="Unassembled WGS sequence"/>
</dbReference>
<evidence type="ECO:0000313" key="3">
    <source>
        <dbReference type="EMBL" id="SEW53456.1"/>
    </source>
</evidence>
<dbReference type="GO" id="GO:0016989">
    <property type="term" value="F:sigma factor antagonist activity"/>
    <property type="evidence" value="ECO:0007669"/>
    <property type="project" value="TreeGrafter"/>
</dbReference>
<dbReference type="Gene3D" id="2.60.120.1440">
    <property type="match status" value="1"/>
</dbReference>
<name>A0A1I0SAE1_9BACT</name>
<dbReference type="PANTHER" id="PTHR30273">
    <property type="entry name" value="PERIPLASMIC SIGNAL SENSOR AND SIGMA FACTOR ACTIVATOR FECR-RELATED"/>
    <property type="match status" value="1"/>
</dbReference>
<keyword evidence="4" id="KW-1185">Reference proteome</keyword>
<accession>A0A1I0SAE1</accession>
<reference evidence="4" key="1">
    <citation type="submission" date="2016-10" db="EMBL/GenBank/DDBJ databases">
        <authorList>
            <person name="Varghese N."/>
            <person name="Submissions S."/>
        </authorList>
    </citation>
    <scope>NUCLEOTIDE SEQUENCE [LARGE SCALE GENOMIC DNA]</scope>
    <source>
        <strain evidence="4">DSM 3695</strain>
    </source>
</reference>
<protein>
    <submittedName>
        <fullName evidence="3">FecR protein</fullName>
    </submittedName>
</protein>
<feature type="domain" description="FecR protein" evidence="1">
    <location>
        <begin position="182"/>
        <end position="275"/>
    </location>
</feature>
<dbReference type="InterPro" id="IPR012373">
    <property type="entry name" value="Ferrdict_sens_TM"/>
</dbReference>
<sequence length="387" mass="42806">MHPDIFATLLSRYLKDELSAEELERFREALLRDENREQWQQAIDGILQSNEFPAVTGNDTKERIWLAVNQQESHPVWRRRIRPLMAAAAAIGILITAGIYLYPKPSKQLPATAIAATKPIIRPGGNKAILTLADGSQVTLDSTGAGAIATQGNTHIVQVSGGQLAYKEHSSIDAPPQFNSLQVPRGGQFRITLADGTNVWLNAASVLRYPASFANADRTVELTGEAYFEVAALSGKPFRVKVNNTLVQVLGTSFNIMGYSEEQVTRTTLLEGAVQVKTDRATTRMYPGQAATTQSNGETQLHQDADVDQVVAWKNGYFLFNHEKLPGVMRQIARWYDVEVEYAGKIPEEREFGGKIARSSSIEDVIRILKLSNIHVKLINKKIIVQP</sequence>
<evidence type="ECO:0000259" key="2">
    <source>
        <dbReference type="Pfam" id="PF16344"/>
    </source>
</evidence>
<dbReference type="OrthoDB" id="649653at2"/>
<dbReference type="EMBL" id="FOJG01000002">
    <property type="protein sequence ID" value="SEW53456.1"/>
    <property type="molecule type" value="Genomic_DNA"/>
</dbReference>
<dbReference type="Gene3D" id="3.55.50.30">
    <property type="match status" value="1"/>
</dbReference>